<dbReference type="AlphaFoldDB" id="A0AA38GAS5"/>
<dbReference type="PANTHER" id="PTHR11926">
    <property type="entry name" value="GLUCOSYL/GLUCURONOSYL TRANSFERASES"/>
    <property type="match status" value="1"/>
</dbReference>
<dbReference type="InterPro" id="IPR058980">
    <property type="entry name" value="Glyco_transf_N"/>
</dbReference>
<evidence type="ECO:0000313" key="4">
    <source>
        <dbReference type="EMBL" id="KAH9318010.1"/>
    </source>
</evidence>
<evidence type="ECO:0000259" key="3">
    <source>
        <dbReference type="Pfam" id="PF26168"/>
    </source>
</evidence>
<dbReference type="Gene3D" id="3.40.50.2000">
    <property type="entry name" value="Glycogen Phosphorylase B"/>
    <property type="match status" value="1"/>
</dbReference>
<dbReference type="GO" id="GO:0080043">
    <property type="term" value="F:quercetin 3-O-glucosyltransferase activity"/>
    <property type="evidence" value="ECO:0007669"/>
    <property type="project" value="TreeGrafter"/>
</dbReference>
<proteinExistence type="inferred from homology"/>
<evidence type="ECO:0000256" key="1">
    <source>
        <dbReference type="ARBA" id="ARBA00009995"/>
    </source>
</evidence>
<accession>A0AA38GAS5</accession>
<feature type="domain" description="Glycosyltransferase N-terminal" evidence="3">
    <location>
        <begin position="41"/>
        <end position="87"/>
    </location>
</feature>
<feature type="transmembrane region" description="Helical" evidence="2">
    <location>
        <begin position="6"/>
        <end position="28"/>
    </location>
</feature>
<dbReference type="PANTHER" id="PTHR11926:SF1412">
    <property type="entry name" value="UDP-GLYCOSYLTRANSFERASE 83A1-LIKE"/>
    <property type="match status" value="1"/>
</dbReference>
<keyword evidence="2" id="KW-0472">Membrane</keyword>
<protein>
    <recommendedName>
        <fullName evidence="3">Glycosyltransferase N-terminal domain-containing protein</fullName>
    </recommendedName>
</protein>
<gene>
    <name evidence="4" type="ORF">KI387_019779</name>
</gene>
<reference evidence="4 5" key="1">
    <citation type="journal article" date="2021" name="Nat. Plants">
        <title>The Taxus genome provides insights into paclitaxel biosynthesis.</title>
        <authorList>
            <person name="Xiong X."/>
            <person name="Gou J."/>
            <person name="Liao Q."/>
            <person name="Li Y."/>
            <person name="Zhou Q."/>
            <person name="Bi G."/>
            <person name="Li C."/>
            <person name="Du R."/>
            <person name="Wang X."/>
            <person name="Sun T."/>
            <person name="Guo L."/>
            <person name="Liang H."/>
            <person name="Lu P."/>
            <person name="Wu Y."/>
            <person name="Zhang Z."/>
            <person name="Ro D.K."/>
            <person name="Shang Y."/>
            <person name="Huang S."/>
            <person name="Yan J."/>
        </authorList>
    </citation>
    <scope>NUCLEOTIDE SEQUENCE [LARGE SCALE GENOMIC DNA]</scope>
    <source>
        <strain evidence="4">Ta-2019</strain>
    </source>
</reference>
<comment type="caution">
    <text evidence="4">The sequence shown here is derived from an EMBL/GenBank/DDBJ whole genome shotgun (WGS) entry which is preliminary data.</text>
</comment>
<dbReference type="Pfam" id="PF26168">
    <property type="entry name" value="Glyco_transf_N"/>
    <property type="match status" value="1"/>
</dbReference>
<dbReference type="GO" id="GO:0080044">
    <property type="term" value="F:quercetin 7-O-glucosyltransferase activity"/>
    <property type="evidence" value="ECO:0007669"/>
    <property type="project" value="TreeGrafter"/>
</dbReference>
<feature type="non-terminal residue" evidence="4">
    <location>
        <position position="210"/>
    </location>
</feature>
<keyword evidence="2" id="KW-0812">Transmembrane</keyword>
<keyword evidence="5" id="KW-1185">Reference proteome</keyword>
<dbReference type="Proteomes" id="UP000824469">
    <property type="component" value="Unassembled WGS sequence"/>
</dbReference>
<dbReference type="EMBL" id="JAHRHJ020000004">
    <property type="protein sequence ID" value="KAH9318010.1"/>
    <property type="molecule type" value="Genomic_DNA"/>
</dbReference>
<dbReference type="OMA" id="FNHRRAN"/>
<comment type="similarity">
    <text evidence="1">Belongs to the UDP-glycosyltransferase family.</text>
</comment>
<dbReference type="SUPFAM" id="SSF53756">
    <property type="entry name" value="UDP-Glycosyltransferase/glycogen phosphorylase"/>
    <property type="match status" value="1"/>
</dbReference>
<evidence type="ECO:0000313" key="5">
    <source>
        <dbReference type="Proteomes" id="UP000824469"/>
    </source>
</evidence>
<organism evidence="4 5">
    <name type="scientific">Taxus chinensis</name>
    <name type="common">Chinese yew</name>
    <name type="synonym">Taxus wallichiana var. chinensis</name>
    <dbReference type="NCBI Taxonomy" id="29808"/>
    <lineage>
        <taxon>Eukaryota</taxon>
        <taxon>Viridiplantae</taxon>
        <taxon>Streptophyta</taxon>
        <taxon>Embryophyta</taxon>
        <taxon>Tracheophyta</taxon>
        <taxon>Spermatophyta</taxon>
        <taxon>Pinopsida</taxon>
        <taxon>Pinidae</taxon>
        <taxon>Conifers II</taxon>
        <taxon>Cupressales</taxon>
        <taxon>Taxaceae</taxon>
        <taxon>Taxus</taxon>
    </lineage>
</organism>
<name>A0AA38GAS5_TAXCH</name>
<keyword evidence="2" id="KW-1133">Transmembrane helix</keyword>
<sequence>MEHLGTAFIIVLIFSLLVFESNSFFYGLKMGRSLNKKPHAVMVPFPAQGHINPMMQIAKKLAVEEGFAVTFVNTEYHHQRIVTANNNNQKSGLVGEAQAIGIRLVSISDGLDPHESRNHFTKLANSLEATSGPLLCRLIEEMQEKGDEVTCLIVDTGSSYWAFEATKHLDISRGVFWTALTATYSTFYHAATLISSGIITSKGIPKEHRM</sequence>
<evidence type="ECO:0000256" key="2">
    <source>
        <dbReference type="SAM" id="Phobius"/>
    </source>
</evidence>